<dbReference type="EMBL" id="ACVB02000006">
    <property type="protein sequence ID" value="EEX75642.1"/>
    <property type="molecule type" value="Genomic_DNA"/>
</dbReference>
<organism evidence="10 11">
    <name type="scientific">Leptotrichia hofstadii F0254</name>
    <dbReference type="NCBI Taxonomy" id="634994"/>
    <lineage>
        <taxon>Bacteria</taxon>
        <taxon>Fusobacteriati</taxon>
        <taxon>Fusobacteriota</taxon>
        <taxon>Fusobacteriia</taxon>
        <taxon>Fusobacteriales</taxon>
        <taxon>Leptotrichiaceae</taxon>
        <taxon>Leptotrichia</taxon>
    </lineage>
</organism>
<dbReference type="HOGENOM" id="CLU_054611_2_0_0"/>
<dbReference type="GO" id="GO:0005737">
    <property type="term" value="C:cytoplasm"/>
    <property type="evidence" value="ECO:0007669"/>
    <property type="project" value="TreeGrafter"/>
</dbReference>
<reference evidence="10 11" key="1">
    <citation type="submission" date="2009-09" db="EMBL/GenBank/DDBJ databases">
        <authorList>
            <person name="Weinstock G."/>
            <person name="Sodergren E."/>
            <person name="Clifton S."/>
            <person name="Fulton L."/>
            <person name="Fulton B."/>
            <person name="Courtney L."/>
            <person name="Fronick C."/>
            <person name="Harrison M."/>
            <person name="Strong C."/>
            <person name="Farmer C."/>
            <person name="Delahaunty K."/>
            <person name="Markovic C."/>
            <person name="Hall O."/>
            <person name="Minx P."/>
            <person name="Tomlinson C."/>
            <person name="Mitreva M."/>
            <person name="Nelson J."/>
            <person name="Hou S."/>
            <person name="Wollam A."/>
            <person name="Pepin K.H."/>
            <person name="Johnson M."/>
            <person name="Bhonagiri V."/>
            <person name="Nash W.E."/>
            <person name="Warren W."/>
            <person name="Chinwalla A."/>
            <person name="Mardis E.R."/>
            <person name="Wilson R.K."/>
        </authorList>
    </citation>
    <scope>NUCLEOTIDE SEQUENCE [LARGE SCALE GENOMIC DNA]</scope>
    <source>
        <strain evidence="10 11">F0254</strain>
    </source>
</reference>
<evidence type="ECO:0000256" key="5">
    <source>
        <dbReference type="ARBA" id="ARBA00022801"/>
    </source>
</evidence>
<name>C9MUM2_9FUSO</name>
<dbReference type="Gene3D" id="3.20.20.140">
    <property type="entry name" value="Metal-dependent hydrolases"/>
    <property type="match status" value="1"/>
</dbReference>
<evidence type="ECO:0000313" key="10">
    <source>
        <dbReference type="EMBL" id="EEX75642.1"/>
    </source>
</evidence>
<dbReference type="GO" id="GO:0004401">
    <property type="term" value="F:histidinol-phosphatase activity"/>
    <property type="evidence" value="ECO:0007669"/>
    <property type="project" value="UniProtKB-UniRule"/>
</dbReference>
<comment type="pathway">
    <text evidence="1 8">Amino-acid biosynthesis; L-histidine biosynthesis; L-histidine from 5-phospho-alpha-D-ribose 1-diphosphate: step 8/9.</text>
</comment>
<dbReference type="STRING" id="634994.GCWU000323_00241"/>
<comment type="caution">
    <text evidence="10">The sequence shown here is derived from an EMBL/GenBank/DDBJ whole genome shotgun (WGS) entry which is preliminary data.</text>
</comment>
<accession>C9MUM2</accession>
<dbReference type="PANTHER" id="PTHR21039:SF0">
    <property type="entry name" value="HISTIDINOL-PHOSPHATASE"/>
    <property type="match status" value="1"/>
</dbReference>
<dbReference type="SUPFAM" id="SSF89550">
    <property type="entry name" value="PHP domain-like"/>
    <property type="match status" value="1"/>
</dbReference>
<feature type="domain" description="PHP" evidence="9">
    <location>
        <begin position="4"/>
        <end position="187"/>
    </location>
</feature>
<keyword evidence="5 8" id="KW-0378">Hydrolase</keyword>
<dbReference type="Pfam" id="PF02811">
    <property type="entry name" value="PHP"/>
    <property type="match status" value="1"/>
</dbReference>
<dbReference type="EC" id="3.1.3.15" evidence="3 8"/>
<evidence type="ECO:0000256" key="8">
    <source>
        <dbReference type="RuleBase" id="RU366003"/>
    </source>
</evidence>
<dbReference type="RefSeq" id="WP_006803577.1">
    <property type="nucleotide sequence ID" value="NZ_GG700632.1"/>
</dbReference>
<evidence type="ECO:0000256" key="2">
    <source>
        <dbReference type="ARBA" id="ARBA00009152"/>
    </source>
</evidence>
<evidence type="ECO:0000256" key="1">
    <source>
        <dbReference type="ARBA" id="ARBA00004970"/>
    </source>
</evidence>
<dbReference type="eggNOG" id="COG1387">
    <property type="taxonomic scope" value="Bacteria"/>
</dbReference>
<evidence type="ECO:0000256" key="6">
    <source>
        <dbReference type="ARBA" id="ARBA00023102"/>
    </source>
</evidence>
<keyword evidence="4 8" id="KW-0028">Amino-acid biosynthesis</keyword>
<comment type="similarity">
    <text evidence="2 8">Belongs to the PHP hydrolase family. HisK subfamily.</text>
</comment>
<dbReference type="PANTHER" id="PTHR21039">
    <property type="entry name" value="HISTIDINOL PHOSPHATASE-RELATED"/>
    <property type="match status" value="1"/>
</dbReference>
<evidence type="ECO:0000256" key="4">
    <source>
        <dbReference type="ARBA" id="ARBA00022605"/>
    </source>
</evidence>
<evidence type="ECO:0000256" key="7">
    <source>
        <dbReference type="ARBA" id="ARBA00049158"/>
    </source>
</evidence>
<dbReference type="InterPro" id="IPR004013">
    <property type="entry name" value="PHP_dom"/>
</dbReference>
<gene>
    <name evidence="10" type="ORF">GCWU000323_00241</name>
</gene>
<dbReference type="UniPathway" id="UPA00031">
    <property type="reaction ID" value="UER00013"/>
</dbReference>
<dbReference type="InterPro" id="IPR016195">
    <property type="entry name" value="Pol/histidinol_Pase-like"/>
</dbReference>
<evidence type="ECO:0000313" key="11">
    <source>
        <dbReference type="Proteomes" id="UP000006233"/>
    </source>
</evidence>
<evidence type="ECO:0000256" key="3">
    <source>
        <dbReference type="ARBA" id="ARBA00013085"/>
    </source>
</evidence>
<dbReference type="AlphaFoldDB" id="C9MUM2"/>
<comment type="catalytic activity">
    <reaction evidence="7 8">
        <text>L-histidinol phosphate + H2O = L-histidinol + phosphate</text>
        <dbReference type="Rhea" id="RHEA:14465"/>
        <dbReference type="ChEBI" id="CHEBI:15377"/>
        <dbReference type="ChEBI" id="CHEBI:43474"/>
        <dbReference type="ChEBI" id="CHEBI:57699"/>
        <dbReference type="ChEBI" id="CHEBI:57980"/>
        <dbReference type="EC" id="3.1.3.15"/>
    </reaction>
</comment>
<keyword evidence="6 8" id="KW-0368">Histidine biosynthesis</keyword>
<dbReference type="InterPro" id="IPR010140">
    <property type="entry name" value="Histidinol_P_phosphatase_HisJ"/>
</dbReference>
<sequence length="200" mass="23963">MLVDYHMHFEYGSYDEDYVNPFFEKAKEMGLSEIGITEHTHGFKEFKDLYYEELILDNSETGNFQKKWLEQKTKFVHTLDEYRDFIDKLKSKGYPVKFGIEVCNFKNQEKVKEILSKYDFDYLIVSIHFIKGWGFDFSALKHKFTDENLVQIWKDYTKEIEDVANTGMYDILGHPFNLRLFKNIPEKKMLIIYLKVLLNA</sequence>
<proteinExistence type="inferred from homology"/>
<evidence type="ECO:0000259" key="9">
    <source>
        <dbReference type="Pfam" id="PF02811"/>
    </source>
</evidence>
<dbReference type="Proteomes" id="UP000006233">
    <property type="component" value="Unassembled WGS sequence"/>
</dbReference>
<dbReference type="GO" id="GO:0000105">
    <property type="term" value="P:L-histidine biosynthetic process"/>
    <property type="evidence" value="ECO:0007669"/>
    <property type="project" value="UniProtKB-UniRule"/>
</dbReference>
<protein>
    <recommendedName>
        <fullName evidence="3 8">Histidinol-phosphatase</fullName>
        <shortName evidence="8">HolPase</shortName>
        <ecNumber evidence="3 8">3.1.3.15</ecNumber>
    </recommendedName>
</protein>